<dbReference type="Proteomes" id="UP001165368">
    <property type="component" value="Unassembled WGS sequence"/>
</dbReference>
<evidence type="ECO:0000313" key="2">
    <source>
        <dbReference type="Proteomes" id="UP001165368"/>
    </source>
</evidence>
<gene>
    <name evidence="1" type="ORF">LVY72_07415</name>
</gene>
<dbReference type="RefSeq" id="WP_237819250.1">
    <property type="nucleotide sequence ID" value="NZ_JAKLTQ010000003.1"/>
</dbReference>
<name>A0ABS9L4Z0_9MICC</name>
<keyword evidence="2" id="KW-1185">Reference proteome</keyword>
<organism evidence="1 2">
    <name type="scientific">Arthrobacter hankyongi</name>
    <dbReference type="NCBI Taxonomy" id="2904801"/>
    <lineage>
        <taxon>Bacteria</taxon>
        <taxon>Bacillati</taxon>
        <taxon>Actinomycetota</taxon>
        <taxon>Actinomycetes</taxon>
        <taxon>Micrococcales</taxon>
        <taxon>Micrococcaceae</taxon>
        <taxon>Arthrobacter</taxon>
    </lineage>
</organism>
<protein>
    <submittedName>
        <fullName evidence="1">Uncharacterized protein</fullName>
    </submittedName>
</protein>
<sequence>MASVSRGAGTLLIRTGRALVAAGLRLAGRPAAAAAVRRYRERYREYEERRSRLLALGHSALPLL</sequence>
<dbReference type="EMBL" id="JAKLTQ010000003">
    <property type="protein sequence ID" value="MCG2621745.1"/>
    <property type="molecule type" value="Genomic_DNA"/>
</dbReference>
<reference evidence="1" key="1">
    <citation type="submission" date="2022-01" db="EMBL/GenBank/DDBJ databases">
        <authorList>
            <person name="Jo J.-H."/>
            <person name="Im W.-T."/>
        </authorList>
    </citation>
    <scope>NUCLEOTIDE SEQUENCE</scope>
    <source>
        <strain evidence="1">I2-34</strain>
    </source>
</reference>
<accession>A0ABS9L4Z0</accession>
<proteinExistence type="predicted"/>
<comment type="caution">
    <text evidence="1">The sequence shown here is derived from an EMBL/GenBank/DDBJ whole genome shotgun (WGS) entry which is preliminary data.</text>
</comment>
<evidence type="ECO:0000313" key="1">
    <source>
        <dbReference type="EMBL" id="MCG2621745.1"/>
    </source>
</evidence>